<evidence type="ECO:0000256" key="1">
    <source>
        <dbReference type="SAM" id="Phobius"/>
    </source>
</evidence>
<reference evidence="3" key="1">
    <citation type="journal article" date="2019" name="Int. J. Syst. Evol. Microbiol.">
        <title>The Global Catalogue of Microorganisms (GCM) 10K type strain sequencing project: providing services to taxonomists for standard genome sequencing and annotation.</title>
        <authorList>
            <consortium name="The Broad Institute Genomics Platform"/>
            <consortium name="The Broad Institute Genome Sequencing Center for Infectious Disease"/>
            <person name="Wu L."/>
            <person name="Ma J."/>
        </authorList>
    </citation>
    <scope>NUCLEOTIDE SEQUENCE [LARGE SCALE GENOMIC DNA]</scope>
    <source>
        <strain evidence="3">CGMCC 1.15043</strain>
    </source>
</reference>
<feature type="transmembrane region" description="Helical" evidence="1">
    <location>
        <begin position="29"/>
        <end position="58"/>
    </location>
</feature>
<protein>
    <submittedName>
        <fullName evidence="2">Uncharacterized protein</fullName>
    </submittedName>
</protein>
<evidence type="ECO:0000313" key="3">
    <source>
        <dbReference type="Proteomes" id="UP000615455"/>
    </source>
</evidence>
<keyword evidence="1" id="KW-0812">Transmembrane</keyword>
<gene>
    <name evidence="2" type="ORF">GCM10008018_34000</name>
</gene>
<keyword evidence="1" id="KW-0472">Membrane</keyword>
<dbReference type="Proteomes" id="UP000615455">
    <property type="component" value="Unassembled WGS sequence"/>
</dbReference>
<dbReference type="EMBL" id="BMHE01000016">
    <property type="protein sequence ID" value="GFZ85145.1"/>
    <property type="molecule type" value="Genomic_DNA"/>
</dbReference>
<keyword evidence="3" id="KW-1185">Reference proteome</keyword>
<evidence type="ECO:0000313" key="2">
    <source>
        <dbReference type="EMBL" id="GFZ85145.1"/>
    </source>
</evidence>
<accession>A0ABQ1ESA9</accession>
<keyword evidence="1" id="KW-1133">Transmembrane helix</keyword>
<name>A0ABQ1ESA9_9BACL</name>
<sequence length="71" mass="8000">MLSAIVGGIWNYYSNSIWSTIYNSSILELFGIGIVFKLLVIASSLTLFSVIYPIWFIYKRSPYTLIQGGEA</sequence>
<organism evidence="2 3">
    <name type="scientific">Paenibacillus marchantiophytorum</name>
    <dbReference type="NCBI Taxonomy" id="1619310"/>
    <lineage>
        <taxon>Bacteria</taxon>
        <taxon>Bacillati</taxon>
        <taxon>Bacillota</taxon>
        <taxon>Bacilli</taxon>
        <taxon>Bacillales</taxon>
        <taxon>Paenibacillaceae</taxon>
        <taxon>Paenibacillus</taxon>
    </lineage>
</organism>
<comment type="caution">
    <text evidence="2">The sequence shown here is derived from an EMBL/GenBank/DDBJ whole genome shotgun (WGS) entry which is preliminary data.</text>
</comment>
<proteinExistence type="predicted"/>